<dbReference type="Proteomes" id="UP001079430">
    <property type="component" value="Unassembled WGS sequence"/>
</dbReference>
<proteinExistence type="predicted"/>
<protein>
    <recommendedName>
        <fullName evidence="4">Type I secretion protein</fullName>
    </recommendedName>
</protein>
<reference evidence="2" key="1">
    <citation type="submission" date="2022-10" db="EMBL/GenBank/DDBJ databases">
        <title>Whole genome sequencing of three plant growth promoting bacteria isolated from Vachellia tortilis subsp. raddiana in Morocco.</title>
        <authorList>
            <person name="Hnini M."/>
            <person name="Zouagui R."/>
            <person name="Zouagui H."/>
            <person name="Chemao Elfihri M.-W."/>
            <person name="Ibrahimi A."/>
            <person name="Sbabou L."/>
            <person name="Aurag J."/>
        </authorList>
    </citation>
    <scope>NUCLEOTIDE SEQUENCE</scope>
    <source>
        <strain evidence="2">LMR678</strain>
    </source>
</reference>
<name>A0ABT4KHR9_9HYPH</name>
<dbReference type="EMBL" id="JAPVOI010000004">
    <property type="protein sequence ID" value="MCZ4091374.1"/>
    <property type="molecule type" value="Genomic_DNA"/>
</dbReference>
<accession>A0ABT4KHR9</accession>
<gene>
    <name evidence="2" type="ORF">O3W52_15245</name>
</gene>
<keyword evidence="3" id="KW-1185">Reference proteome</keyword>
<feature type="compositionally biased region" description="Low complexity" evidence="1">
    <location>
        <begin position="280"/>
        <end position="289"/>
    </location>
</feature>
<dbReference type="RefSeq" id="WP_269281129.1">
    <property type="nucleotide sequence ID" value="NZ_JAPVOI010000004.1"/>
</dbReference>
<feature type="region of interest" description="Disordered" evidence="1">
    <location>
        <begin position="205"/>
        <end position="229"/>
    </location>
</feature>
<feature type="compositionally biased region" description="Gly residues" evidence="1">
    <location>
        <begin position="290"/>
        <end position="301"/>
    </location>
</feature>
<evidence type="ECO:0008006" key="4">
    <source>
        <dbReference type="Google" id="ProtNLM"/>
    </source>
</evidence>
<evidence type="ECO:0000313" key="3">
    <source>
        <dbReference type="Proteomes" id="UP001079430"/>
    </source>
</evidence>
<evidence type="ECO:0000313" key="2">
    <source>
        <dbReference type="EMBL" id="MCZ4091374.1"/>
    </source>
</evidence>
<feature type="region of interest" description="Disordered" evidence="1">
    <location>
        <begin position="275"/>
        <end position="302"/>
    </location>
</feature>
<feature type="region of interest" description="Disordered" evidence="1">
    <location>
        <begin position="672"/>
        <end position="693"/>
    </location>
</feature>
<sequence length="704" mass="74636">MHAEKVNEIVAHFLGLFETASDEARIRHQYLQGSETWKPAPEDTGSETPLPDFKCSFELKDYDPDISYQPSGYRLDGPDIAGRAQLSGDDFHDPFSHDDLVGQPGLFGTGTSPPDIAQDHMPLVQDGPGSFTGQILQLNLLHDDDVVSMNGTPMAVRDTSYVTDKLADYVAEATSTSPLAQLSQIDSFEALSALAANLKAFAATARADEPQEPDDPATLVDGTPAPVPDAVAPADLPEDEHGTAVFAADDIEGVYANGTHLDVLPELADYLPADNVPLEGSAPPSAAAQGAGGLQPVGDGGSTLEVEAGANKVGSFASIVSASAAAPVTVVMGDYHQIDVITQSYVYADSDDVNGPLAESAHEAASQTIAVNIANFERHEFEAPAQETTDAPDQLSIFPTSWRVDVIDGDLSIVHWIEQYNFVSDNDTVAITASGVETTVLTGGNVAVNFASFLDLGTQHDLVIVGGQILDMNLISQISILYDNDQIQGVSAGNGITLADDGNLVWNMGSIENIGDNDRFETVPDYMLQVADNIREGTNELPEEMALDQDFAGYASLHILYITGNLYDINVIQQVSILGDADAVAHAAGEMLKEEFDAEVAVHVGDNAVVNVAQIIDYDSLGDTTYIGGQLYSDSILIQSGIVDGGSDGDTPRLLPDRDGLANEVIAFVGEDEPAPNSGERVGDPSETSWGDSQWNDVMHAMLT</sequence>
<evidence type="ECO:0000256" key="1">
    <source>
        <dbReference type="SAM" id="MobiDB-lite"/>
    </source>
</evidence>
<organism evidence="2 3">
    <name type="scientific">Sinorhizobium psoraleae</name>
    <dbReference type="NCBI Taxonomy" id="520838"/>
    <lineage>
        <taxon>Bacteria</taxon>
        <taxon>Pseudomonadati</taxon>
        <taxon>Pseudomonadota</taxon>
        <taxon>Alphaproteobacteria</taxon>
        <taxon>Hyphomicrobiales</taxon>
        <taxon>Rhizobiaceae</taxon>
        <taxon>Sinorhizobium/Ensifer group</taxon>
        <taxon>Sinorhizobium</taxon>
    </lineage>
</organism>
<comment type="caution">
    <text evidence="2">The sequence shown here is derived from an EMBL/GenBank/DDBJ whole genome shotgun (WGS) entry which is preliminary data.</text>
</comment>